<proteinExistence type="predicted"/>
<evidence type="ECO:0000256" key="4">
    <source>
        <dbReference type="PROSITE-ProRule" id="PRU00433"/>
    </source>
</evidence>
<dbReference type="RefSeq" id="WP_144992878.1">
    <property type="nucleotide sequence ID" value="NZ_CP036281.1"/>
</dbReference>
<dbReference type="InterPro" id="IPR013428">
    <property type="entry name" value="Membrane-bound_put_N"/>
</dbReference>
<dbReference type="NCBIfam" id="TIGR02604">
    <property type="entry name" value="Piru_Ver_Nterm"/>
    <property type="match status" value="1"/>
</dbReference>
<dbReference type="Gene3D" id="1.10.760.10">
    <property type="entry name" value="Cytochrome c-like domain"/>
    <property type="match status" value="1"/>
</dbReference>
<dbReference type="InterPro" id="IPR011989">
    <property type="entry name" value="ARM-like"/>
</dbReference>
<dbReference type="SUPFAM" id="SSF50952">
    <property type="entry name" value="Soluble quinoprotein glucose dehydrogenase"/>
    <property type="match status" value="1"/>
</dbReference>
<evidence type="ECO:0000256" key="1">
    <source>
        <dbReference type="ARBA" id="ARBA00022617"/>
    </source>
</evidence>
<dbReference type="AlphaFoldDB" id="A0A518CHX8"/>
<dbReference type="PROSITE" id="PS51007">
    <property type="entry name" value="CYTC"/>
    <property type="match status" value="1"/>
</dbReference>
<evidence type="ECO:0000256" key="2">
    <source>
        <dbReference type="ARBA" id="ARBA00022723"/>
    </source>
</evidence>
<dbReference type="InterPro" id="IPR009056">
    <property type="entry name" value="Cyt_c-like_dom"/>
</dbReference>
<dbReference type="PANTHER" id="PTHR33546">
    <property type="entry name" value="LARGE, MULTIFUNCTIONAL SECRETED PROTEIN-RELATED"/>
    <property type="match status" value="1"/>
</dbReference>
<evidence type="ECO:0000259" key="6">
    <source>
        <dbReference type="PROSITE" id="PS51007"/>
    </source>
</evidence>
<feature type="chain" id="PRO_5022161004" evidence="5">
    <location>
        <begin position="25"/>
        <end position="1171"/>
    </location>
</feature>
<dbReference type="InterPro" id="IPR013427">
    <property type="entry name" value="Haem-bd_dom_put"/>
</dbReference>
<dbReference type="GO" id="GO:0009055">
    <property type="term" value="F:electron transfer activity"/>
    <property type="evidence" value="ECO:0007669"/>
    <property type="project" value="InterPro"/>
</dbReference>
<sequence precursor="true">MKPTSLRVLLLTLACSLIAVESHAQDDPFATQVRPTPKLTPAEEQQKLSVPDGFEIQLFAADPQISKPLNMAFDKDGRLWITDTLEYPFPVKEGEAGRDSIKILEDTDGDGTADKITTFVDGLNIPMGLIPYKDGVIAFSIPNIWFFRDTDGDGKADQREKLYGPVGFDRDTHGLHNSFRRHFSNWLHVNHGFSNNTTVAGSDGHVVKMNSGNTYRLQLDGSRVEQFTHGQVNPFGTALDPLGNLFTADCHSKPVYQLLHGGYYPSFGKPDDGLGYVPPMMDHQHGSTAIAGLSVYIGDNFPPEYRGNTFSGNVMTSRVNRDKLEFHGSTITAVEEEDFVISEDPWFRPVDVRTGPDGALYIADFYNKIIGHYEVDLNHPERDRTSGRIWRIVYTGDHPETEPATKATPLGDAALAVLIENLDHVTLTQRMLASYEIIDRIGAEAEQPLRKVLGTSDSPYVRSHALWILKAIGKVTESDFQQAAEDSQAMVRTHAMKALAETGDWSEVHSELTKAGLNDKDSFVKRAAAEALAQHPRQGNIELLLTALTTVPEEDNHLRQMIRIAIKKSGLNSDVLNSVDFAALSKQDATELVDIMPAVDTPAAAIFMQFFLENFEPTAEQSSRLLREAANLIPPDQLGSLIPLARKQSSHDINLQRELILSILNGLQQRGTPVPDRLVSWAEEITTELLETSLNELAGWRFREHPDATSISIPWGLNERTTQQTGKSSLFIDSIVYGEGEIGLLLSKPFALPRKLEFDISGHLGPPDQPANQLNLVRLRLVDTGEIIQQELAPRNDVATHVAWELSQWAGQKGILEVVDGDAGNAYAWIAIGNLPKSILSLPTAPPRRNVENIRNFARLVREFKLEPHLMDLRHLLEGEQFDRTTELEIVNAIVLLEPTTNFGALVPLVGDLSTPDELQQALVKAFAQTEGESEAYGHELLVKAFQTVPQRLQLQLAERLATTSVGQEELLSLISDGKASARLLLRNTVQDRLESAGTPEVKEQVAELTKSLPAVQDEIANLIVARTEAQKQHAGDLGQGQALYKKHCSVCHKIGSEGALVGPQLDGIGGRGMERIIEDILDPNRNVDTMFRSTTIITDEGKIITGLIRREEGTNLILVDNKGKEFAVALDEIDEQITSRNSLMPENVSELMNESEFQDLVAYLLTQRGK</sequence>
<dbReference type="Proteomes" id="UP000317178">
    <property type="component" value="Chromosome"/>
</dbReference>
<dbReference type="Pfam" id="PF13646">
    <property type="entry name" value="HEAT_2"/>
    <property type="match status" value="1"/>
</dbReference>
<dbReference type="SUPFAM" id="SSF48371">
    <property type="entry name" value="ARM repeat"/>
    <property type="match status" value="1"/>
</dbReference>
<dbReference type="Pfam" id="PF23500">
    <property type="entry name" value="DUF7133"/>
    <property type="match status" value="1"/>
</dbReference>
<keyword evidence="2 4" id="KW-0479">Metal-binding</keyword>
<keyword evidence="3 4" id="KW-0408">Iron</keyword>
<dbReference type="InterPro" id="IPR011042">
    <property type="entry name" value="6-blade_b-propeller_TolB-like"/>
</dbReference>
<dbReference type="GO" id="GO:0020037">
    <property type="term" value="F:heme binding"/>
    <property type="evidence" value="ECO:0007669"/>
    <property type="project" value="InterPro"/>
</dbReference>
<name>A0A518CHX8_9PLAN</name>
<dbReference type="InterPro" id="IPR055557">
    <property type="entry name" value="DUF7133"/>
</dbReference>
<organism evidence="7 8">
    <name type="scientific">Polystyrenella longa</name>
    <dbReference type="NCBI Taxonomy" id="2528007"/>
    <lineage>
        <taxon>Bacteria</taxon>
        <taxon>Pseudomonadati</taxon>
        <taxon>Planctomycetota</taxon>
        <taxon>Planctomycetia</taxon>
        <taxon>Planctomycetales</taxon>
        <taxon>Planctomycetaceae</taxon>
        <taxon>Polystyrenella</taxon>
    </lineage>
</organism>
<evidence type="ECO:0000256" key="3">
    <source>
        <dbReference type="ARBA" id="ARBA00023004"/>
    </source>
</evidence>
<dbReference type="InterPro" id="IPR036909">
    <property type="entry name" value="Cyt_c-like_dom_sf"/>
</dbReference>
<feature type="signal peptide" evidence="5">
    <location>
        <begin position="1"/>
        <end position="24"/>
    </location>
</feature>
<dbReference type="SUPFAM" id="SSF46626">
    <property type="entry name" value="Cytochrome c"/>
    <property type="match status" value="1"/>
</dbReference>
<evidence type="ECO:0000256" key="5">
    <source>
        <dbReference type="SAM" id="SignalP"/>
    </source>
</evidence>
<dbReference type="InterPro" id="IPR011041">
    <property type="entry name" value="Quinoprot_gluc/sorb_DH_b-prop"/>
</dbReference>
<accession>A0A518CHX8</accession>
<keyword evidence="1 4" id="KW-0349">Heme</keyword>
<dbReference type="PANTHER" id="PTHR33546:SF1">
    <property type="entry name" value="LARGE, MULTIFUNCTIONAL SECRETED PROTEIN"/>
    <property type="match status" value="1"/>
</dbReference>
<dbReference type="NCBIfam" id="TIGR02603">
    <property type="entry name" value="CxxCH_TIGR02603"/>
    <property type="match status" value="1"/>
</dbReference>
<dbReference type="GO" id="GO:0046872">
    <property type="term" value="F:metal ion binding"/>
    <property type="evidence" value="ECO:0007669"/>
    <property type="project" value="UniProtKB-KW"/>
</dbReference>
<dbReference type="OrthoDB" id="221643at2"/>
<keyword evidence="8" id="KW-1185">Reference proteome</keyword>
<reference evidence="7 8" key="1">
    <citation type="submission" date="2019-02" db="EMBL/GenBank/DDBJ databases">
        <title>Deep-cultivation of Planctomycetes and their phenomic and genomic characterization uncovers novel biology.</title>
        <authorList>
            <person name="Wiegand S."/>
            <person name="Jogler M."/>
            <person name="Boedeker C."/>
            <person name="Pinto D."/>
            <person name="Vollmers J."/>
            <person name="Rivas-Marin E."/>
            <person name="Kohn T."/>
            <person name="Peeters S.H."/>
            <person name="Heuer A."/>
            <person name="Rast P."/>
            <person name="Oberbeckmann S."/>
            <person name="Bunk B."/>
            <person name="Jeske O."/>
            <person name="Meyerdierks A."/>
            <person name="Storesund J.E."/>
            <person name="Kallscheuer N."/>
            <person name="Luecker S."/>
            <person name="Lage O.M."/>
            <person name="Pohl T."/>
            <person name="Merkel B.J."/>
            <person name="Hornburger P."/>
            <person name="Mueller R.-W."/>
            <person name="Bruemmer F."/>
            <person name="Labrenz M."/>
            <person name="Spormann A.M."/>
            <person name="Op den Camp H."/>
            <person name="Overmann J."/>
            <person name="Amann R."/>
            <person name="Jetten M.S.M."/>
            <person name="Mascher T."/>
            <person name="Medema M.H."/>
            <person name="Devos D.P."/>
            <person name="Kaster A.-K."/>
            <person name="Ovreas L."/>
            <person name="Rohde M."/>
            <person name="Galperin M.Y."/>
            <person name="Jogler C."/>
        </authorList>
    </citation>
    <scope>NUCLEOTIDE SEQUENCE [LARGE SCALE GENOMIC DNA]</scope>
    <source>
        <strain evidence="7 8">Pla110</strain>
    </source>
</reference>
<dbReference type="InterPro" id="IPR016024">
    <property type="entry name" value="ARM-type_fold"/>
</dbReference>
<dbReference type="Gene3D" id="1.25.10.10">
    <property type="entry name" value="Leucine-rich Repeat Variant"/>
    <property type="match status" value="1"/>
</dbReference>
<dbReference type="KEGG" id="plon:Pla110_05360"/>
<evidence type="ECO:0000313" key="7">
    <source>
        <dbReference type="EMBL" id="QDU78832.1"/>
    </source>
</evidence>
<dbReference type="EMBL" id="CP036281">
    <property type="protein sequence ID" value="QDU78832.1"/>
    <property type="molecule type" value="Genomic_DNA"/>
</dbReference>
<feature type="domain" description="Cytochrome c" evidence="6">
    <location>
        <begin position="1036"/>
        <end position="1169"/>
    </location>
</feature>
<keyword evidence="5" id="KW-0732">Signal</keyword>
<dbReference type="Gene3D" id="2.120.10.30">
    <property type="entry name" value="TolB, C-terminal domain"/>
    <property type="match status" value="1"/>
</dbReference>
<protein>
    <submittedName>
        <fullName evidence="7">Membrane bound L-sorbosone dehydrogenase</fullName>
    </submittedName>
</protein>
<dbReference type="Pfam" id="PF00034">
    <property type="entry name" value="Cytochrom_C"/>
    <property type="match status" value="1"/>
</dbReference>
<gene>
    <name evidence="7" type="ORF">Pla110_05360</name>
</gene>
<evidence type="ECO:0000313" key="8">
    <source>
        <dbReference type="Proteomes" id="UP000317178"/>
    </source>
</evidence>